<organism evidence="3 4">
    <name type="scientific">Spinacia oleracea</name>
    <name type="common">Spinach</name>
    <dbReference type="NCBI Taxonomy" id="3562"/>
    <lineage>
        <taxon>Eukaryota</taxon>
        <taxon>Viridiplantae</taxon>
        <taxon>Streptophyta</taxon>
        <taxon>Embryophyta</taxon>
        <taxon>Tracheophyta</taxon>
        <taxon>Spermatophyta</taxon>
        <taxon>Magnoliopsida</taxon>
        <taxon>eudicotyledons</taxon>
        <taxon>Gunneridae</taxon>
        <taxon>Pentapetalae</taxon>
        <taxon>Caryophyllales</taxon>
        <taxon>Chenopodiaceae</taxon>
        <taxon>Chenopodioideae</taxon>
        <taxon>Anserineae</taxon>
        <taxon>Spinacia</taxon>
    </lineage>
</organism>
<dbReference type="PANTHER" id="PTHR32246:SF20">
    <property type="entry name" value="CALCIUM-DEPENDENT LIPID-BINDING (CALB DOMAIN) FAMILY PROTEIN"/>
    <property type="match status" value="1"/>
</dbReference>
<feature type="domain" description="C2" evidence="2">
    <location>
        <begin position="1"/>
        <end position="115"/>
    </location>
</feature>
<evidence type="ECO:0000313" key="4">
    <source>
        <dbReference type="RefSeq" id="XP_021844246.2"/>
    </source>
</evidence>
<sequence>MAYSRYEVEVTLSSAKDLKNINWRNGPIRPYVVAWIDPDRRITSRADDEGDTSPEWNQTLTVPLDRPIEDATLCIDVVHHTSRGEDIKPLIGSTKLDLCDVVDDVGIGGRMTRSLKLKRPSGRPQGKLELEIVICDPRSYRGSDPYPAPQHVDYGVVPKGGYDNSHVGNSEFQHQTYNTTPQGGYAYEQPPAYGQAAPYGNPGYGQPGYGYGSEQVEEKKKSGFGGMGTGLAIGAVGGLVGGIALAEGFDQLEDHIADEAAEQVEDDLGDEDED</sequence>
<dbReference type="Pfam" id="PF00168">
    <property type="entry name" value="C2"/>
    <property type="match status" value="1"/>
</dbReference>
<dbReference type="GeneID" id="110784136"/>
<reference evidence="4" key="2">
    <citation type="submission" date="2025-08" db="UniProtKB">
        <authorList>
            <consortium name="RefSeq"/>
        </authorList>
    </citation>
    <scope>IDENTIFICATION</scope>
    <source>
        <tissue evidence="4">Leaf</tissue>
    </source>
</reference>
<dbReference type="InterPro" id="IPR044750">
    <property type="entry name" value="C2_SRC2/BAP"/>
</dbReference>
<feature type="region of interest" description="Disordered" evidence="1">
    <location>
        <begin position="255"/>
        <end position="274"/>
    </location>
</feature>
<reference evidence="3" key="1">
    <citation type="journal article" date="2021" name="Nat. Commun.">
        <title>Genomic analyses provide insights into spinach domestication and the genetic basis of agronomic traits.</title>
        <authorList>
            <person name="Cai X."/>
            <person name="Sun X."/>
            <person name="Xu C."/>
            <person name="Sun H."/>
            <person name="Wang X."/>
            <person name="Ge C."/>
            <person name="Zhang Z."/>
            <person name="Wang Q."/>
            <person name="Fei Z."/>
            <person name="Jiao C."/>
            <person name="Wang Q."/>
        </authorList>
    </citation>
    <scope>NUCLEOTIDE SEQUENCE [LARGE SCALE GENOMIC DNA]</scope>
    <source>
        <strain evidence="3">cv. Varoflay</strain>
    </source>
</reference>
<dbReference type="PROSITE" id="PS50004">
    <property type="entry name" value="C2"/>
    <property type="match status" value="1"/>
</dbReference>
<evidence type="ECO:0000313" key="3">
    <source>
        <dbReference type="Proteomes" id="UP000813463"/>
    </source>
</evidence>
<dbReference type="InterPro" id="IPR035892">
    <property type="entry name" value="C2_domain_sf"/>
</dbReference>
<protein>
    <submittedName>
        <fullName evidence="4">Protein SRC2</fullName>
    </submittedName>
</protein>
<proteinExistence type="predicted"/>
<keyword evidence="3" id="KW-1185">Reference proteome</keyword>
<dbReference type="SUPFAM" id="SSF49562">
    <property type="entry name" value="C2 domain (Calcium/lipid-binding domain, CaLB)"/>
    <property type="match status" value="1"/>
</dbReference>
<name>A0A9R0I7U3_SPIOL</name>
<dbReference type="Proteomes" id="UP000813463">
    <property type="component" value="Chromosome 3"/>
</dbReference>
<dbReference type="CDD" id="cd04051">
    <property type="entry name" value="C2_SRC2_like"/>
    <property type="match status" value="1"/>
</dbReference>
<dbReference type="PANTHER" id="PTHR32246">
    <property type="entry name" value="INGRESSION PROTEIN FIC1"/>
    <property type="match status" value="1"/>
</dbReference>
<dbReference type="InterPro" id="IPR000008">
    <property type="entry name" value="C2_dom"/>
</dbReference>
<feature type="compositionally biased region" description="Acidic residues" evidence="1">
    <location>
        <begin position="259"/>
        <end position="274"/>
    </location>
</feature>
<dbReference type="KEGG" id="soe:110784136"/>
<accession>A0A9R0I7U3</accession>
<gene>
    <name evidence="4" type="primary">LOC110784136</name>
</gene>
<dbReference type="GO" id="GO:0006952">
    <property type="term" value="P:defense response"/>
    <property type="evidence" value="ECO:0007669"/>
    <property type="project" value="InterPro"/>
</dbReference>
<evidence type="ECO:0000256" key="1">
    <source>
        <dbReference type="SAM" id="MobiDB-lite"/>
    </source>
</evidence>
<dbReference type="SMART" id="SM00239">
    <property type="entry name" value="C2"/>
    <property type="match status" value="1"/>
</dbReference>
<evidence type="ECO:0000259" key="2">
    <source>
        <dbReference type="PROSITE" id="PS50004"/>
    </source>
</evidence>
<dbReference type="Gene3D" id="2.60.40.150">
    <property type="entry name" value="C2 domain"/>
    <property type="match status" value="1"/>
</dbReference>
<dbReference type="AlphaFoldDB" id="A0A9R0I7U3"/>
<dbReference type="RefSeq" id="XP_021844246.2">
    <property type="nucleotide sequence ID" value="XM_021988554.2"/>
</dbReference>